<sequence>MARRQASTDPRAVRTREALLSATVDLLATQPAHELSVTSIVRAAGVSRQVFYEHFTDRDAVVLAAGREMFEPAYREFADSFDSGSSYPDQVAKLFGRLAEHEGAVRNLLDSPAQGKLNQIVQDLLLAPIRTELAEHLAAANVQVDDAKLEDTAIFLAAGTQGVFSRGFEERVPAEEIARRIEGVRRTLGAYAMGTAD</sequence>
<evidence type="ECO:0000313" key="4">
    <source>
        <dbReference type="EMBL" id="MCP1388116.1"/>
    </source>
</evidence>
<dbReference type="Proteomes" id="UP001204000">
    <property type="component" value="Unassembled WGS sequence"/>
</dbReference>
<dbReference type="PANTHER" id="PTHR43479:SF7">
    <property type="entry name" value="TETR-FAMILY TRANSCRIPTIONAL REGULATOR"/>
    <property type="match status" value="1"/>
</dbReference>
<gene>
    <name evidence="4" type="ORF">M5J20_07940</name>
</gene>
<feature type="domain" description="HTH tetR-type" evidence="3">
    <location>
        <begin position="13"/>
        <end position="73"/>
    </location>
</feature>
<proteinExistence type="predicted"/>
<accession>A0ABT1G278</accession>
<dbReference type="InterPro" id="IPR001647">
    <property type="entry name" value="HTH_TetR"/>
</dbReference>
<dbReference type="RefSeq" id="WP_253578279.1">
    <property type="nucleotide sequence ID" value="NZ_JAMFTQ010000009.1"/>
</dbReference>
<feature type="DNA-binding region" description="H-T-H motif" evidence="2">
    <location>
        <begin position="36"/>
        <end position="55"/>
    </location>
</feature>
<dbReference type="InterPro" id="IPR050624">
    <property type="entry name" value="HTH-type_Tx_Regulator"/>
</dbReference>
<organism evidence="4 5">
    <name type="scientific">Corynebacterium stercoris</name>
    <dbReference type="NCBI Taxonomy" id="2943490"/>
    <lineage>
        <taxon>Bacteria</taxon>
        <taxon>Bacillati</taxon>
        <taxon>Actinomycetota</taxon>
        <taxon>Actinomycetes</taxon>
        <taxon>Mycobacteriales</taxon>
        <taxon>Corynebacteriaceae</taxon>
        <taxon>Corynebacterium</taxon>
    </lineage>
</organism>
<comment type="caution">
    <text evidence="4">The sequence shown here is derived from an EMBL/GenBank/DDBJ whole genome shotgun (WGS) entry which is preliminary data.</text>
</comment>
<evidence type="ECO:0000259" key="3">
    <source>
        <dbReference type="PROSITE" id="PS50977"/>
    </source>
</evidence>
<dbReference type="SUPFAM" id="SSF46689">
    <property type="entry name" value="Homeodomain-like"/>
    <property type="match status" value="1"/>
</dbReference>
<name>A0ABT1G278_9CORY</name>
<keyword evidence="5" id="KW-1185">Reference proteome</keyword>
<reference evidence="4" key="1">
    <citation type="submission" date="2022-05" db="EMBL/GenBank/DDBJ databases">
        <title>Corynebacterium sp. TA-R-1 sp. nov., isolated from human feces.</title>
        <authorList>
            <person name="Shamsuzzaman M."/>
            <person name="Dahal R.H."/>
        </authorList>
    </citation>
    <scope>NUCLEOTIDE SEQUENCE</scope>
    <source>
        <strain evidence="4">TA-R-1</strain>
    </source>
</reference>
<evidence type="ECO:0000256" key="1">
    <source>
        <dbReference type="ARBA" id="ARBA00023125"/>
    </source>
</evidence>
<dbReference type="EMBL" id="JAMFTQ010000009">
    <property type="protein sequence ID" value="MCP1388116.1"/>
    <property type="molecule type" value="Genomic_DNA"/>
</dbReference>
<keyword evidence="1 2" id="KW-0238">DNA-binding</keyword>
<dbReference type="PROSITE" id="PS50977">
    <property type="entry name" value="HTH_TETR_2"/>
    <property type="match status" value="1"/>
</dbReference>
<evidence type="ECO:0000256" key="2">
    <source>
        <dbReference type="PROSITE-ProRule" id="PRU00335"/>
    </source>
</evidence>
<protein>
    <submittedName>
        <fullName evidence="4">TetR/AcrR family transcriptional regulator</fullName>
    </submittedName>
</protein>
<dbReference type="PANTHER" id="PTHR43479">
    <property type="entry name" value="ACREF/ENVCD OPERON REPRESSOR-RELATED"/>
    <property type="match status" value="1"/>
</dbReference>
<dbReference type="InterPro" id="IPR009057">
    <property type="entry name" value="Homeodomain-like_sf"/>
</dbReference>
<dbReference type="Gene3D" id="1.10.357.10">
    <property type="entry name" value="Tetracycline Repressor, domain 2"/>
    <property type="match status" value="1"/>
</dbReference>
<evidence type="ECO:0000313" key="5">
    <source>
        <dbReference type="Proteomes" id="UP001204000"/>
    </source>
</evidence>
<dbReference type="Pfam" id="PF00440">
    <property type="entry name" value="TetR_N"/>
    <property type="match status" value="1"/>
</dbReference>